<proteinExistence type="predicted"/>
<evidence type="ECO:0000313" key="4">
    <source>
        <dbReference type="Proteomes" id="UP000790347"/>
    </source>
</evidence>
<evidence type="ECO:0000256" key="1">
    <source>
        <dbReference type="SAM" id="MobiDB-lite"/>
    </source>
</evidence>
<reference evidence="3" key="2">
    <citation type="journal article" date="2022" name="Res Sq">
        <title>Comparative Genomics Reveals Insights into the Divergent Evolution of Astigmatic Mites and Household Pest Adaptations.</title>
        <authorList>
            <person name="Xiong Q."/>
            <person name="Wan A.T.-Y."/>
            <person name="Liu X.-Y."/>
            <person name="Fung C.S.-H."/>
            <person name="Xiao X."/>
            <person name="Malainual N."/>
            <person name="Hou J."/>
            <person name="Wang L."/>
            <person name="Wang M."/>
            <person name="Yang K."/>
            <person name="Cui Y."/>
            <person name="Leung E."/>
            <person name="Nong W."/>
            <person name="Shin S.-K."/>
            <person name="Au S."/>
            <person name="Jeong K.Y."/>
            <person name="Chew F.T."/>
            <person name="Hui J."/>
            <person name="Leung T.F."/>
            <person name="Tungtrongchitr A."/>
            <person name="Zhong N."/>
            <person name="Liu Z."/>
            <person name="Tsui S."/>
        </authorList>
    </citation>
    <scope>NUCLEOTIDE SEQUENCE</scope>
    <source>
        <strain evidence="3">Derf</strain>
        <tissue evidence="3">Whole organism</tissue>
    </source>
</reference>
<comment type="caution">
    <text evidence="3">The sequence shown here is derived from an EMBL/GenBank/DDBJ whole genome shotgun (WGS) entry which is preliminary data.</text>
</comment>
<organism evidence="3 4">
    <name type="scientific">Dermatophagoides farinae</name>
    <name type="common">American house dust mite</name>
    <dbReference type="NCBI Taxonomy" id="6954"/>
    <lineage>
        <taxon>Eukaryota</taxon>
        <taxon>Metazoa</taxon>
        <taxon>Ecdysozoa</taxon>
        <taxon>Arthropoda</taxon>
        <taxon>Chelicerata</taxon>
        <taxon>Arachnida</taxon>
        <taxon>Acari</taxon>
        <taxon>Acariformes</taxon>
        <taxon>Sarcoptiformes</taxon>
        <taxon>Astigmata</taxon>
        <taxon>Psoroptidia</taxon>
        <taxon>Analgoidea</taxon>
        <taxon>Pyroglyphidae</taxon>
        <taxon>Dermatophagoidinae</taxon>
        <taxon>Dermatophagoides</taxon>
    </lineage>
</organism>
<feature type="region of interest" description="Disordered" evidence="1">
    <location>
        <begin position="63"/>
        <end position="88"/>
    </location>
</feature>
<keyword evidence="4" id="KW-1185">Reference proteome</keyword>
<feature type="transmembrane region" description="Helical" evidence="2">
    <location>
        <begin position="6"/>
        <end position="28"/>
    </location>
</feature>
<protein>
    <submittedName>
        <fullName evidence="3">Uncharacterized protein</fullName>
    </submittedName>
</protein>
<gene>
    <name evidence="3" type="ORF">DERF_004686</name>
</gene>
<dbReference type="AlphaFoldDB" id="A0A922I2V5"/>
<reference evidence="3" key="1">
    <citation type="submission" date="2013-05" db="EMBL/GenBank/DDBJ databases">
        <authorList>
            <person name="Yim A.K.Y."/>
            <person name="Chan T.F."/>
            <person name="Ji K.M."/>
            <person name="Liu X.Y."/>
            <person name="Zhou J.W."/>
            <person name="Li R.Q."/>
            <person name="Yang K.Y."/>
            <person name="Li J."/>
            <person name="Li M."/>
            <person name="Law P.T.W."/>
            <person name="Wu Y.L."/>
            <person name="Cai Z.L."/>
            <person name="Qin H."/>
            <person name="Bao Y."/>
            <person name="Leung R.K.K."/>
            <person name="Ng P.K.S."/>
            <person name="Zou J."/>
            <person name="Zhong X.J."/>
            <person name="Ran P.X."/>
            <person name="Zhong N.S."/>
            <person name="Liu Z.G."/>
            <person name="Tsui S.K.W."/>
        </authorList>
    </citation>
    <scope>NUCLEOTIDE SEQUENCE</scope>
    <source>
        <strain evidence="3">Derf</strain>
        <tissue evidence="3">Whole organism</tissue>
    </source>
</reference>
<dbReference type="EMBL" id="ASGP02000002">
    <property type="protein sequence ID" value="KAH9521011.1"/>
    <property type="molecule type" value="Genomic_DNA"/>
</dbReference>
<name>A0A922I2V5_DERFA</name>
<keyword evidence="2" id="KW-0812">Transmembrane</keyword>
<keyword evidence="2" id="KW-1133">Transmembrane helix</keyword>
<dbReference type="Proteomes" id="UP000790347">
    <property type="component" value="Unassembled WGS sequence"/>
</dbReference>
<sequence>MSLSVTGYAFTLCKCLHCVLALGINLAFNATKLSRAFILIFSTNITIYSSSSKVEAAYKETHSVKKESSSTNNNNQVSTMENSPSDNDKLIDVPTFIGSNASAVDQFGIQSAFYELNCIKLNEN</sequence>
<evidence type="ECO:0000313" key="3">
    <source>
        <dbReference type="EMBL" id="KAH9521011.1"/>
    </source>
</evidence>
<evidence type="ECO:0000256" key="2">
    <source>
        <dbReference type="SAM" id="Phobius"/>
    </source>
</evidence>
<accession>A0A922I2V5</accession>
<keyword evidence="2" id="KW-0472">Membrane</keyword>
<feature type="compositionally biased region" description="Low complexity" evidence="1">
    <location>
        <begin position="69"/>
        <end position="79"/>
    </location>
</feature>